<dbReference type="InterPro" id="IPR051083">
    <property type="entry name" value="GrpII_Intron_Splice-Mob/Def"/>
</dbReference>
<keyword evidence="4" id="KW-1185">Reference proteome</keyword>
<dbReference type="PANTHER" id="PTHR34047">
    <property type="entry name" value="NUCLEAR INTRON MATURASE 1, MITOCHONDRIAL-RELATED"/>
    <property type="match status" value="1"/>
</dbReference>
<protein>
    <submittedName>
        <fullName evidence="3">Reverse transcriptase domain-containing protein</fullName>
    </submittedName>
</protein>
<keyword evidence="3" id="KW-0695">RNA-directed DNA polymerase</keyword>
<evidence type="ECO:0000313" key="3">
    <source>
        <dbReference type="EMBL" id="XBS21989.1"/>
    </source>
</evidence>
<sequence>MSEKTRQETDTPALEQCPGVKAGLWTERMLAALGNGVKGGKWHSMMDKIYAERTLRIAWQRVKSNRGAAGIDKISIERFESKAEQYLQELQQQLQSGTYQPQAVKRVMIPKAGGGERPLGIPTVKDRVVQMAIKLVIEPIFEHTFRDSSHGFRPGRGCKDALRAVDEWLKAGYTWIVDADIKGYFEHIRHDLLMSKIGEPHAYRRLLSLLEAYLKQDIMTECESWTATQRTPQVSSVRSCRDNKTAKLARKLIGTT</sequence>
<organism evidence="3 4">
    <name type="scientific">Methylomarinum roseum</name>
    <dbReference type="NCBI Taxonomy" id="3067653"/>
    <lineage>
        <taxon>Bacteria</taxon>
        <taxon>Pseudomonadati</taxon>
        <taxon>Pseudomonadota</taxon>
        <taxon>Gammaproteobacteria</taxon>
        <taxon>Methylococcales</taxon>
        <taxon>Methylococcaceae</taxon>
        <taxon>Methylomarinum</taxon>
    </lineage>
</organism>
<dbReference type="SUPFAM" id="SSF56672">
    <property type="entry name" value="DNA/RNA polymerases"/>
    <property type="match status" value="1"/>
</dbReference>
<name>A0AAU7NYH7_9GAMM</name>
<dbReference type="PANTHER" id="PTHR34047:SF8">
    <property type="entry name" value="PROTEIN YKFC"/>
    <property type="match status" value="1"/>
</dbReference>
<dbReference type="EMBL" id="CP157743">
    <property type="protein sequence ID" value="XBS21989.1"/>
    <property type="molecule type" value="Genomic_DNA"/>
</dbReference>
<reference evidence="3 4" key="1">
    <citation type="journal article" date="2024" name="Microbiology">
        <title>Methylomarinum rosea sp. nov., a novel halophilic methanotrophic bacterium from the hypersaline Lake Elton.</title>
        <authorList>
            <person name="Suleimanov R.Z."/>
            <person name="Oshkin I.Y."/>
            <person name="Danilova O.V."/>
            <person name="Suzina N.E."/>
            <person name="Dedysh S.N."/>
        </authorList>
    </citation>
    <scope>NUCLEOTIDE SEQUENCE [LARGE SCALE GENOMIC DNA]</scope>
    <source>
        <strain evidence="3 4">Ch1-1</strain>
    </source>
</reference>
<dbReference type="GO" id="GO:0003964">
    <property type="term" value="F:RNA-directed DNA polymerase activity"/>
    <property type="evidence" value="ECO:0007669"/>
    <property type="project" value="UniProtKB-KW"/>
</dbReference>
<dbReference type="CDD" id="cd01651">
    <property type="entry name" value="RT_G2_intron"/>
    <property type="match status" value="1"/>
</dbReference>
<gene>
    <name evidence="3" type="ORF">Q9L42_007650</name>
</gene>
<dbReference type="AlphaFoldDB" id="A0AAU7NYH7"/>
<dbReference type="Pfam" id="PF00078">
    <property type="entry name" value="RVT_1"/>
    <property type="match status" value="1"/>
</dbReference>
<dbReference type="InterPro" id="IPR000477">
    <property type="entry name" value="RT_dom"/>
</dbReference>
<dbReference type="InterPro" id="IPR043502">
    <property type="entry name" value="DNA/RNA_pol_sf"/>
</dbReference>
<accession>A0AAU7NYH7</accession>
<keyword evidence="3" id="KW-0548">Nucleotidyltransferase</keyword>
<dbReference type="KEGG" id="mech:Q9L42_007650"/>
<keyword evidence="3" id="KW-0808">Transferase</keyword>
<dbReference type="RefSeq" id="WP_305909036.1">
    <property type="nucleotide sequence ID" value="NZ_CP157743.1"/>
</dbReference>
<proteinExistence type="inferred from homology"/>
<feature type="domain" description="Reverse transcriptase" evidence="2">
    <location>
        <begin position="109"/>
        <end position="214"/>
    </location>
</feature>
<evidence type="ECO:0000256" key="1">
    <source>
        <dbReference type="ARBA" id="ARBA00034120"/>
    </source>
</evidence>
<comment type="similarity">
    <text evidence="1">Belongs to the bacterial reverse transcriptase family.</text>
</comment>
<evidence type="ECO:0000259" key="2">
    <source>
        <dbReference type="Pfam" id="PF00078"/>
    </source>
</evidence>
<dbReference type="Proteomes" id="UP001225378">
    <property type="component" value="Chromosome"/>
</dbReference>
<evidence type="ECO:0000313" key="4">
    <source>
        <dbReference type="Proteomes" id="UP001225378"/>
    </source>
</evidence>